<dbReference type="RefSeq" id="WP_034518922.1">
    <property type="nucleotide sequence ID" value="NZ_CACRSP010000002.1"/>
</dbReference>
<dbReference type="GO" id="GO:0009002">
    <property type="term" value="F:serine-type D-Ala-D-Ala carboxypeptidase activity"/>
    <property type="evidence" value="ECO:0007669"/>
    <property type="project" value="UniProtKB-EC"/>
</dbReference>
<dbReference type="InterPro" id="IPR000667">
    <property type="entry name" value="Peptidase_S13"/>
</dbReference>
<name>A0A6N2RF92_9BIFI</name>
<dbReference type="Pfam" id="PF02113">
    <property type="entry name" value="Peptidase_S13"/>
    <property type="match status" value="2"/>
</dbReference>
<sequence length="481" mass="50380">MTRRAGAFQQRTIRRRVTVLLSVAVTAALCLGYVAGDLYDVLPGVLTLNEVERVTTAEPRTVMSASKVVGNLDSSIAVDATAARRLIDEFAATEGIGGDYSIAIADAKGEVVAESGIDETRVPASTMKTLTAYAAATTLDMGSTLATQTYVEQKQDGTENLVLVGGGDMLLGAGNSDSAHVNGRAGLGTLASDTARALKQRGISEVTLRYDDSLFGDDRWPSGIAELDTEHLYYAPVSSMAVDGARQWDGANPQNPDVFSTYPALSMQPALDAVQTFRQRLEEQGITVQGDVEQGVAPAETSPIAQVQSASLSEIMAFMLRHSDNTLAEEFGRLLAIDRKTGNSPAGAARAVKSVLEQAGISTNGLRMMNCSGLAEESKVTVRTLLEVQQRNLTAGTGAAAAEGLSIVGFVGTAADRLNDASEAGLLRVKTGSLDGVTAMTGNVSRTRGGALTFAVIVNDPDDMQAARDAIDTFIAGLPKL</sequence>
<dbReference type="GO" id="GO:0006508">
    <property type="term" value="P:proteolysis"/>
    <property type="evidence" value="ECO:0007669"/>
    <property type="project" value="InterPro"/>
</dbReference>
<proteinExistence type="inferred from homology"/>
<dbReference type="PANTHER" id="PTHR30023:SF0">
    <property type="entry name" value="PENICILLIN-SENSITIVE CARBOXYPEPTIDASE A"/>
    <property type="match status" value="1"/>
</dbReference>
<keyword evidence="2 4" id="KW-0378">Hydrolase</keyword>
<protein>
    <submittedName>
        <fullName evidence="4">D-alanyl-D-alanine carboxypeptidase DacC</fullName>
    </submittedName>
    <submittedName>
        <fullName evidence="3">D-alanyl-D-alanine carboxypeptidase/D-alanyl-D-alanine-endopeptidase</fullName>
        <ecNumber evidence="3 4">3.4.16.4</ecNumber>
    </submittedName>
</protein>
<evidence type="ECO:0000313" key="3">
    <source>
        <dbReference type="EMBL" id="KAB7460402.1"/>
    </source>
</evidence>
<dbReference type="EMBL" id="WDPD01000007">
    <property type="protein sequence ID" value="KAB7460402.1"/>
    <property type="molecule type" value="Genomic_DNA"/>
</dbReference>
<dbReference type="Proteomes" id="UP000429211">
    <property type="component" value="Unassembled WGS sequence"/>
</dbReference>
<evidence type="ECO:0000256" key="2">
    <source>
        <dbReference type="ARBA" id="ARBA00022801"/>
    </source>
</evidence>
<dbReference type="PRINTS" id="PR00922">
    <property type="entry name" value="DADACBPTASE3"/>
</dbReference>
<accession>A0A6N2RF92</accession>
<comment type="similarity">
    <text evidence="1">Belongs to the peptidase S13 family.</text>
</comment>
<evidence type="ECO:0000313" key="4">
    <source>
        <dbReference type="EMBL" id="VYS78350.1"/>
    </source>
</evidence>
<dbReference type="PANTHER" id="PTHR30023">
    <property type="entry name" value="D-ALANYL-D-ALANINE CARBOXYPEPTIDASE"/>
    <property type="match status" value="1"/>
</dbReference>
<dbReference type="Gene3D" id="3.40.710.10">
    <property type="entry name" value="DD-peptidase/beta-lactamase superfamily"/>
    <property type="match status" value="2"/>
</dbReference>
<evidence type="ECO:0000256" key="1">
    <source>
        <dbReference type="ARBA" id="ARBA00006096"/>
    </source>
</evidence>
<dbReference type="InterPro" id="IPR012338">
    <property type="entry name" value="Beta-lactam/transpept-like"/>
</dbReference>
<keyword evidence="4" id="KW-0645">Protease</keyword>
<dbReference type="AlphaFoldDB" id="A0A6N2RF92"/>
<dbReference type="GO" id="GO:0000270">
    <property type="term" value="P:peptidoglycan metabolic process"/>
    <property type="evidence" value="ECO:0007669"/>
    <property type="project" value="TreeGrafter"/>
</dbReference>
<reference evidence="3 5" key="1">
    <citation type="journal article" date="2019" name="Nat. Med.">
        <title>A library of human gut bacterial isolates paired with longitudinal multiomics data enables mechanistic microbiome research.</title>
        <authorList>
            <person name="Poyet M."/>
            <person name="Groussin M."/>
            <person name="Gibbons S.M."/>
            <person name="Avila-Pacheco J."/>
            <person name="Jiang X."/>
            <person name="Kearney S.M."/>
            <person name="Perrotta A.R."/>
            <person name="Berdy B."/>
            <person name="Zhao S."/>
            <person name="Lieberman T.D."/>
            <person name="Swanson P.K."/>
            <person name="Smith M."/>
            <person name="Roesemann S."/>
            <person name="Alexander J.E."/>
            <person name="Rich S.A."/>
            <person name="Livny J."/>
            <person name="Vlamakis H."/>
            <person name="Clish C."/>
            <person name="Bullock K."/>
            <person name="Deik A."/>
            <person name="Scott J."/>
            <person name="Pierce K.A."/>
            <person name="Xavier R.J."/>
            <person name="Alm E.J."/>
        </authorList>
    </citation>
    <scope>NUCLEOTIDE SEQUENCE [LARGE SCALE GENOMIC DNA]</scope>
    <source>
        <strain evidence="3 5">BIOML-A2</strain>
    </source>
</reference>
<dbReference type="NCBIfam" id="TIGR00666">
    <property type="entry name" value="PBP4"/>
    <property type="match status" value="1"/>
</dbReference>
<dbReference type="EMBL" id="CACRSP010000002">
    <property type="protein sequence ID" value="VYS78350.1"/>
    <property type="molecule type" value="Genomic_DNA"/>
</dbReference>
<gene>
    <name evidence="4" type="primary">dacC</name>
    <name evidence="3" type="synonym">dacB</name>
    <name evidence="4" type="ORF">BDLFYP24_00932</name>
    <name evidence="3" type="ORF">GBB04_07670</name>
</gene>
<dbReference type="SUPFAM" id="SSF56601">
    <property type="entry name" value="beta-lactamase/transpeptidase-like"/>
    <property type="match status" value="1"/>
</dbReference>
<dbReference type="EC" id="3.4.16.4" evidence="3 4"/>
<keyword evidence="4" id="KW-0121">Carboxypeptidase</keyword>
<reference evidence="4" key="2">
    <citation type="submission" date="2019-11" db="EMBL/GenBank/DDBJ databases">
        <authorList>
            <person name="Feng L."/>
        </authorList>
    </citation>
    <scope>NUCLEOTIDE SEQUENCE</scope>
    <source>
        <strain evidence="4">BdentiumLFYP24</strain>
    </source>
</reference>
<evidence type="ECO:0000313" key="5">
    <source>
        <dbReference type="Proteomes" id="UP000429211"/>
    </source>
</evidence>
<organism evidence="4">
    <name type="scientific">Bifidobacterium dentium</name>
    <dbReference type="NCBI Taxonomy" id="1689"/>
    <lineage>
        <taxon>Bacteria</taxon>
        <taxon>Bacillati</taxon>
        <taxon>Actinomycetota</taxon>
        <taxon>Actinomycetes</taxon>
        <taxon>Bifidobacteriales</taxon>
        <taxon>Bifidobacteriaceae</taxon>
        <taxon>Bifidobacterium</taxon>
    </lineage>
</organism>